<dbReference type="AlphaFoldDB" id="A0A2G5B4D2"/>
<feature type="transmembrane region" description="Helical" evidence="3">
    <location>
        <begin position="406"/>
        <end position="431"/>
    </location>
</feature>
<dbReference type="InterPro" id="IPR002528">
    <property type="entry name" value="MATE_fam"/>
</dbReference>
<reference evidence="4 5" key="1">
    <citation type="journal article" date="2015" name="Genome Biol. Evol.">
        <title>Phylogenomic analyses indicate that early fungi evolved digesting cell walls of algal ancestors of land plants.</title>
        <authorList>
            <person name="Chang Y."/>
            <person name="Wang S."/>
            <person name="Sekimoto S."/>
            <person name="Aerts A.L."/>
            <person name="Choi C."/>
            <person name="Clum A."/>
            <person name="LaButti K.M."/>
            <person name="Lindquist E.A."/>
            <person name="Yee Ngan C."/>
            <person name="Ohm R.A."/>
            <person name="Salamov A.A."/>
            <person name="Grigoriev I.V."/>
            <person name="Spatafora J.W."/>
            <person name="Berbee M.L."/>
        </authorList>
    </citation>
    <scope>NUCLEOTIDE SEQUENCE [LARGE SCALE GENOMIC DNA]</scope>
    <source>
        <strain evidence="4 5">NRRL 1564</strain>
    </source>
</reference>
<dbReference type="EMBL" id="KZ303525">
    <property type="protein sequence ID" value="PIA13864.1"/>
    <property type="molecule type" value="Genomic_DNA"/>
</dbReference>
<keyword evidence="3" id="KW-0812">Transmembrane</keyword>
<evidence type="ECO:0000313" key="4">
    <source>
        <dbReference type="EMBL" id="PIA13864.1"/>
    </source>
</evidence>
<accession>A0A2G5B4D2</accession>
<sequence length="495" mass="53142">MLTKLATSHPLTTQTRNGDSKPYQEWVEEAKFQVSKALPMAIAGTFRSLTSILEVQALGHVGTKTLAGRSLALLVVNLTGYPLMYGLGGALESLCSQAYTGGRRNKRIGVYVQHSICMFLVANIFVALLWLHPSIIFRMLARTDPEVLKYAKTFLAFECLYFPCIVIQGCLKRFLLAQGLMRPTVYFEFAGLASMFLSLQIFVWNPATAIGFIGVPISSTIAYATVLLTNAIYIACSQCKLEWGRTTAVGFKQNAWHLITLGIPCGISGVASYGFADLATIAVAMLGAEELAVQAVLNSSKSAFARTGSYLGMVVSNRVGNLLGARDPAKSLLSAKISIGMTTAATGILAVLMLTFQHSFALFVTKDKSLISALMPLIPMLVVVVVFDMISNVLTGVLRGQGRQGIAAIIRVVALYLLAVPLAYALCFTAGLGLRGLWIGLAVGFVAIATAEAWLVLVTDWHGEVKRSIERINGTAAAESPAPEATPLLHPNRLC</sequence>
<feature type="transmembrane region" description="Helical" evidence="3">
    <location>
        <begin position="370"/>
        <end position="394"/>
    </location>
</feature>
<feature type="transmembrane region" description="Helical" evidence="3">
    <location>
        <begin position="108"/>
        <end position="130"/>
    </location>
</feature>
<evidence type="ECO:0000313" key="5">
    <source>
        <dbReference type="Proteomes" id="UP000242474"/>
    </source>
</evidence>
<feature type="transmembrane region" description="Helical" evidence="3">
    <location>
        <begin position="339"/>
        <end position="364"/>
    </location>
</feature>
<comment type="similarity">
    <text evidence="1">Belongs to the multi antimicrobial extrusion (MATE) (TC 2.A.66.1) family.</text>
</comment>
<feature type="region of interest" description="Disordered" evidence="2">
    <location>
        <begin position="1"/>
        <end position="20"/>
    </location>
</feature>
<dbReference type="GO" id="GO:0016020">
    <property type="term" value="C:membrane"/>
    <property type="evidence" value="ECO:0007669"/>
    <property type="project" value="InterPro"/>
</dbReference>
<keyword evidence="3" id="KW-1133">Transmembrane helix</keyword>
<feature type="transmembrane region" description="Helical" evidence="3">
    <location>
        <begin position="209"/>
        <end position="235"/>
    </location>
</feature>
<dbReference type="GO" id="GO:0015297">
    <property type="term" value="F:antiporter activity"/>
    <property type="evidence" value="ECO:0007669"/>
    <property type="project" value="InterPro"/>
</dbReference>
<proteinExistence type="inferred from homology"/>
<gene>
    <name evidence="4" type="ORF">COEREDRAFT_48074</name>
</gene>
<dbReference type="GO" id="GO:0042910">
    <property type="term" value="F:xenobiotic transmembrane transporter activity"/>
    <property type="evidence" value="ECO:0007669"/>
    <property type="project" value="InterPro"/>
</dbReference>
<dbReference type="Pfam" id="PF01554">
    <property type="entry name" value="MatE"/>
    <property type="match status" value="2"/>
</dbReference>
<evidence type="ECO:0000256" key="3">
    <source>
        <dbReference type="SAM" id="Phobius"/>
    </source>
</evidence>
<evidence type="ECO:0000256" key="1">
    <source>
        <dbReference type="ARBA" id="ARBA00010199"/>
    </source>
</evidence>
<feature type="transmembrane region" description="Helical" evidence="3">
    <location>
        <begin position="183"/>
        <end position="203"/>
    </location>
</feature>
<name>A0A2G5B4D2_COERN</name>
<protein>
    <submittedName>
        <fullName evidence="4">MATE efflux family protein</fullName>
    </submittedName>
</protein>
<dbReference type="Proteomes" id="UP000242474">
    <property type="component" value="Unassembled WGS sequence"/>
</dbReference>
<keyword evidence="3" id="KW-0472">Membrane</keyword>
<dbReference type="OrthoDB" id="2126698at2759"/>
<organism evidence="4 5">
    <name type="scientific">Coemansia reversa (strain ATCC 12441 / NRRL 1564)</name>
    <dbReference type="NCBI Taxonomy" id="763665"/>
    <lineage>
        <taxon>Eukaryota</taxon>
        <taxon>Fungi</taxon>
        <taxon>Fungi incertae sedis</taxon>
        <taxon>Zoopagomycota</taxon>
        <taxon>Kickxellomycotina</taxon>
        <taxon>Kickxellomycetes</taxon>
        <taxon>Kickxellales</taxon>
        <taxon>Kickxellaceae</taxon>
        <taxon>Coemansia</taxon>
    </lineage>
</organism>
<dbReference type="PANTHER" id="PTHR11206">
    <property type="entry name" value="MULTIDRUG RESISTANCE PROTEIN"/>
    <property type="match status" value="1"/>
</dbReference>
<evidence type="ECO:0000256" key="2">
    <source>
        <dbReference type="SAM" id="MobiDB-lite"/>
    </source>
</evidence>
<feature type="transmembrane region" description="Helical" evidence="3">
    <location>
        <begin position="437"/>
        <end position="458"/>
    </location>
</feature>
<feature type="compositionally biased region" description="Polar residues" evidence="2">
    <location>
        <begin position="1"/>
        <end position="17"/>
    </location>
</feature>
<feature type="transmembrane region" description="Helical" evidence="3">
    <location>
        <begin position="150"/>
        <end position="171"/>
    </location>
</feature>
<dbReference type="NCBIfam" id="TIGR00797">
    <property type="entry name" value="matE"/>
    <property type="match status" value="1"/>
</dbReference>
<keyword evidence="5" id="KW-1185">Reference proteome</keyword>